<reference evidence="1 2" key="1">
    <citation type="journal article" date="2017" name="Nat. Commun.">
        <title>Genome assembly with in vitro proximity ligation data and whole-genome triplication in lettuce.</title>
        <authorList>
            <person name="Reyes-Chin-Wo S."/>
            <person name="Wang Z."/>
            <person name="Yang X."/>
            <person name="Kozik A."/>
            <person name="Arikit S."/>
            <person name="Song C."/>
            <person name="Xia L."/>
            <person name="Froenicke L."/>
            <person name="Lavelle D.O."/>
            <person name="Truco M.J."/>
            <person name="Xia R."/>
            <person name="Zhu S."/>
            <person name="Xu C."/>
            <person name="Xu H."/>
            <person name="Xu X."/>
            <person name="Cox K."/>
            <person name="Korf I."/>
            <person name="Meyers B.C."/>
            <person name="Michelmore R.W."/>
        </authorList>
    </citation>
    <scope>NUCLEOTIDE SEQUENCE [LARGE SCALE GENOMIC DNA]</scope>
    <source>
        <strain evidence="2">cv. Salinas</strain>
        <tissue evidence="1">Seedlings</tissue>
    </source>
</reference>
<proteinExistence type="predicted"/>
<protein>
    <recommendedName>
        <fullName evidence="3">Reverse transcriptase zinc-binding domain-containing protein</fullName>
    </recommendedName>
</protein>
<organism evidence="1 2">
    <name type="scientific">Lactuca sativa</name>
    <name type="common">Garden lettuce</name>
    <dbReference type="NCBI Taxonomy" id="4236"/>
    <lineage>
        <taxon>Eukaryota</taxon>
        <taxon>Viridiplantae</taxon>
        <taxon>Streptophyta</taxon>
        <taxon>Embryophyta</taxon>
        <taxon>Tracheophyta</taxon>
        <taxon>Spermatophyta</taxon>
        <taxon>Magnoliopsida</taxon>
        <taxon>eudicotyledons</taxon>
        <taxon>Gunneridae</taxon>
        <taxon>Pentapetalae</taxon>
        <taxon>asterids</taxon>
        <taxon>campanulids</taxon>
        <taxon>Asterales</taxon>
        <taxon>Asteraceae</taxon>
        <taxon>Cichorioideae</taxon>
        <taxon>Cichorieae</taxon>
        <taxon>Lactucinae</taxon>
        <taxon>Lactuca</taxon>
    </lineage>
</organism>
<evidence type="ECO:0000313" key="1">
    <source>
        <dbReference type="EMBL" id="KAJ0224060.1"/>
    </source>
</evidence>
<dbReference type="EMBL" id="NBSK02000002">
    <property type="protein sequence ID" value="KAJ0224060.1"/>
    <property type="molecule type" value="Genomic_DNA"/>
</dbReference>
<dbReference type="PANTHER" id="PTHR33116:SF79">
    <property type="entry name" value="REVERSE TRANSCRIPTASE DOMAIN, ZINC FINGER, CCHC-TYPE-RELATED"/>
    <property type="match status" value="1"/>
</dbReference>
<gene>
    <name evidence="1" type="ORF">LSAT_V11C200054630</name>
</gene>
<accession>A0A9R1WF43</accession>
<sequence>MTVLLLINVYTNYSCGLRHLTQHASSCASIVVNDKGIFQVIKIPNYNTLVLHHLYADNTLFVGEWSEFNIMNLACILFSFNISSGLKVNYSESKVFCIGANQAEVNSWANLLVCEPDSYVSITWYAWRLTLIKYVLGNLPKFYMPLFKALLDKKILILGSNYNKNILWVSWDKIVAAKEHVRLGVGSICVLKICIIVKWWRRLKMNLVLYGEKLFMAPTTLMENLIIISLKNL</sequence>
<evidence type="ECO:0008006" key="3">
    <source>
        <dbReference type="Google" id="ProtNLM"/>
    </source>
</evidence>
<name>A0A9R1WF43_LACSA</name>
<dbReference type="AlphaFoldDB" id="A0A9R1WF43"/>
<dbReference type="Proteomes" id="UP000235145">
    <property type="component" value="Unassembled WGS sequence"/>
</dbReference>
<comment type="caution">
    <text evidence="1">The sequence shown here is derived from an EMBL/GenBank/DDBJ whole genome shotgun (WGS) entry which is preliminary data.</text>
</comment>
<keyword evidence="2" id="KW-1185">Reference proteome</keyword>
<dbReference type="PANTHER" id="PTHR33116">
    <property type="entry name" value="REVERSE TRANSCRIPTASE ZINC-BINDING DOMAIN-CONTAINING PROTEIN-RELATED-RELATED"/>
    <property type="match status" value="1"/>
</dbReference>
<evidence type="ECO:0000313" key="2">
    <source>
        <dbReference type="Proteomes" id="UP000235145"/>
    </source>
</evidence>